<dbReference type="InterPro" id="IPR003200">
    <property type="entry name" value="Nict_dMeBzImd_PRibTrfase"/>
</dbReference>
<evidence type="ECO:0000256" key="3">
    <source>
        <dbReference type="ARBA" id="ARBA00011991"/>
    </source>
</evidence>
<gene>
    <name evidence="10 11" type="primary">cobT</name>
    <name evidence="11" type="ORF">SYV04_41180</name>
</gene>
<protein>
    <recommendedName>
        <fullName evidence="4 10">Nicotinate-nucleotide--dimethylbenzimidazole phosphoribosyltransferase</fullName>
        <shortName evidence="10">NN:DBI PRT</shortName>
        <ecNumber evidence="3 10">2.4.2.21</ecNumber>
    </recommendedName>
    <alternativeName>
        <fullName evidence="8 10">N(1)-alpha-phosphoribosyltransferase</fullName>
    </alternativeName>
</protein>
<evidence type="ECO:0000313" key="12">
    <source>
        <dbReference type="Proteomes" id="UP001291309"/>
    </source>
</evidence>
<comment type="function">
    <text evidence="10">Catalyzes the synthesis of alpha-ribazole-5'-phosphate from nicotinate mononucleotide (NAMN) and 5,6-dimethylbenzimidazole (DMB).</text>
</comment>
<dbReference type="InterPro" id="IPR017846">
    <property type="entry name" value="Nict_dMeBzImd_PRibTrfase_bact"/>
</dbReference>
<dbReference type="EMBL" id="JAXIVS010000024">
    <property type="protein sequence ID" value="MDY7232871.1"/>
    <property type="molecule type" value="Genomic_DNA"/>
</dbReference>
<evidence type="ECO:0000256" key="8">
    <source>
        <dbReference type="ARBA" id="ARBA00030686"/>
    </source>
</evidence>
<proteinExistence type="inferred from homology"/>
<organism evidence="11 12">
    <name type="scientific">Hyalangium rubrum</name>
    <dbReference type="NCBI Taxonomy" id="3103134"/>
    <lineage>
        <taxon>Bacteria</taxon>
        <taxon>Pseudomonadati</taxon>
        <taxon>Myxococcota</taxon>
        <taxon>Myxococcia</taxon>
        <taxon>Myxococcales</taxon>
        <taxon>Cystobacterineae</taxon>
        <taxon>Archangiaceae</taxon>
        <taxon>Hyalangium</taxon>
    </lineage>
</organism>
<feature type="active site" description="Proton acceptor" evidence="10">
    <location>
        <position position="318"/>
    </location>
</feature>
<dbReference type="Pfam" id="PF02277">
    <property type="entry name" value="DBI_PRT"/>
    <property type="match status" value="1"/>
</dbReference>
<dbReference type="Gene3D" id="3.40.50.10210">
    <property type="match status" value="1"/>
</dbReference>
<dbReference type="NCBIfam" id="TIGR03160">
    <property type="entry name" value="cobT_DBIPRT"/>
    <property type="match status" value="1"/>
</dbReference>
<keyword evidence="12" id="KW-1185">Reference proteome</keyword>
<accession>A0ABU5HHN4</accession>
<dbReference type="PANTHER" id="PTHR43463">
    <property type="entry name" value="NICOTINATE-NUCLEOTIDE--DIMETHYLBENZIMIDAZOLE PHOSPHORIBOSYLTRANSFERASE"/>
    <property type="match status" value="1"/>
</dbReference>
<sequence>MRAYRSACEAIPAPDSRAASQCQALLDAKTKPRGSLGRLEELACRMAALRGEARPAMPSKAVLVMAADHGVVQEGVSAYPPEVTGQMVANFARGGAAINVLARQVGAWVTVVDMGVRFPVKSLTGVKVHRMGPGTDNFTKGPAMSRETAEEALDVGTRLAVDMAMTGVTLLGLGEMGIGNTTASSALTCALTGLSPEEATGRGTGVDEEGWRRKVQAVKRALEVNRPNPEDPLGVLAQLGGFEIAGLAGAALGAASRRVPVVLDGFISSVAGMVAARLCPQVKPYLLASHLSVEAGHTRVLQELEQRPLLDLGLRLGEGSGAAVAFGLVDTALCILHEMATFTSAGVIDTGR</sequence>
<evidence type="ECO:0000256" key="10">
    <source>
        <dbReference type="HAMAP-Rule" id="MF_00230"/>
    </source>
</evidence>
<dbReference type="PANTHER" id="PTHR43463:SF1">
    <property type="entry name" value="NICOTINATE-NUCLEOTIDE--DIMETHYLBENZIMIDAZOLE PHOSPHORIBOSYLTRANSFERASE"/>
    <property type="match status" value="1"/>
</dbReference>
<comment type="caution">
    <text evidence="11">The sequence shown here is derived from an EMBL/GenBank/DDBJ whole genome shotgun (WGS) entry which is preliminary data.</text>
</comment>
<comment type="catalytic activity">
    <reaction evidence="9 10">
        <text>5,6-dimethylbenzimidazole + nicotinate beta-D-ribonucleotide = alpha-ribazole 5'-phosphate + nicotinate + H(+)</text>
        <dbReference type="Rhea" id="RHEA:11196"/>
        <dbReference type="ChEBI" id="CHEBI:15378"/>
        <dbReference type="ChEBI" id="CHEBI:15890"/>
        <dbReference type="ChEBI" id="CHEBI:32544"/>
        <dbReference type="ChEBI" id="CHEBI:57502"/>
        <dbReference type="ChEBI" id="CHEBI:57918"/>
        <dbReference type="EC" id="2.4.2.21"/>
    </reaction>
</comment>
<dbReference type="Gene3D" id="1.10.1610.10">
    <property type="match status" value="1"/>
</dbReference>
<dbReference type="GO" id="GO:0008939">
    <property type="term" value="F:nicotinate-nucleotide-dimethylbenzimidazole phosphoribosyltransferase activity"/>
    <property type="evidence" value="ECO:0007669"/>
    <property type="project" value="UniProtKB-EC"/>
</dbReference>
<dbReference type="NCBIfam" id="NF000996">
    <property type="entry name" value="PRK00105.1"/>
    <property type="match status" value="1"/>
</dbReference>
<evidence type="ECO:0000256" key="6">
    <source>
        <dbReference type="ARBA" id="ARBA00022676"/>
    </source>
</evidence>
<name>A0ABU5HHN4_9BACT</name>
<evidence type="ECO:0000256" key="5">
    <source>
        <dbReference type="ARBA" id="ARBA00022573"/>
    </source>
</evidence>
<evidence type="ECO:0000256" key="2">
    <source>
        <dbReference type="ARBA" id="ARBA00007110"/>
    </source>
</evidence>
<dbReference type="InterPro" id="IPR023195">
    <property type="entry name" value="Nict_dMeBzImd_PRibTrfase_N"/>
</dbReference>
<dbReference type="Proteomes" id="UP001291309">
    <property type="component" value="Unassembled WGS sequence"/>
</dbReference>
<dbReference type="EC" id="2.4.2.21" evidence="3 10"/>
<dbReference type="InterPro" id="IPR036087">
    <property type="entry name" value="Nict_dMeBzImd_PRibTrfase_sf"/>
</dbReference>
<dbReference type="CDD" id="cd02439">
    <property type="entry name" value="DMB-PRT_CobT"/>
    <property type="match status" value="1"/>
</dbReference>
<evidence type="ECO:0000313" key="11">
    <source>
        <dbReference type="EMBL" id="MDY7232871.1"/>
    </source>
</evidence>
<keyword evidence="5 10" id="KW-0169">Cobalamin biosynthesis</keyword>
<comment type="pathway">
    <text evidence="1 10">Nucleoside biosynthesis; alpha-ribazole biosynthesis; alpha-ribazole from 5,6-dimethylbenzimidazole: step 1/2.</text>
</comment>
<evidence type="ECO:0000256" key="1">
    <source>
        <dbReference type="ARBA" id="ARBA00005049"/>
    </source>
</evidence>
<comment type="similarity">
    <text evidence="2 10">Belongs to the CobT family.</text>
</comment>
<dbReference type="SUPFAM" id="SSF52733">
    <property type="entry name" value="Nicotinate mononucleotide:5,6-dimethylbenzimidazole phosphoribosyltransferase (CobT)"/>
    <property type="match status" value="1"/>
</dbReference>
<dbReference type="RefSeq" id="WP_321551585.1">
    <property type="nucleotide sequence ID" value="NZ_JAXIVS010000024.1"/>
</dbReference>
<evidence type="ECO:0000256" key="9">
    <source>
        <dbReference type="ARBA" id="ARBA00047340"/>
    </source>
</evidence>
<reference evidence="11 12" key="1">
    <citation type="submission" date="2023-12" db="EMBL/GenBank/DDBJ databases">
        <title>the genome sequence of Hyalangium sp. s54d21.</title>
        <authorList>
            <person name="Zhang X."/>
        </authorList>
    </citation>
    <scope>NUCLEOTIDE SEQUENCE [LARGE SCALE GENOMIC DNA]</scope>
    <source>
        <strain evidence="12">s54d21</strain>
    </source>
</reference>
<keyword evidence="7 10" id="KW-0808">Transferase</keyword>
<keyword evidence="6 10" id="KW-0328">Glycosyltransferase</keyword>
<evidence type="ECO:0000256" key="4">
    <source>
        <dbReference type="ARBA" id="ARBA00015486"/>
    </source>
</evidence>
<dbReference type="HAMAP" id="MF_00230">
    <property type="entry name" value="CobT"/>
    <property type="match status" value="1"/>
</dbReference>
<evidence type="ECO:0000256" key="7">
    <source>
        <dbReference type="ARBA" id="ARBA00022679"/>
    </source>
</evidence>